<evidence type="ECO:0008006" key="5">
    <source>
        <dbReference type="Google" id="ProtNLM"/>
    </source>
</evidence>
<dbReference type="Gene3D" id="3.40.50.2000">
    <property type="entry name" value="Glycogen Phosphorylase B"/>
    <property type="match status" value="2"/>
</dbReference>
<organism evidence="3 4">
    <name type="scientific">Candidatus Daviesbacteria bacterium RIFCSPHIGHO2_01_FULL_41_23</name>
    <dbReference type="NCBI Taxonomy" id="1797764"/>
    <lineage>
        <taxon>Bacteria</taxon>
        <taxon>Candidatus Daviesiibacteriota</taxon>
    </lineage>
</organism>
<evidence type="ECO:0000259" key="2">
    <source>
        <dbReference type="Pfam" id="PF13439"/>
    </source>
</evidence>
<gene>
    <name evidence="3" type="ORF">A2871_02425</name>
</gene>
<dbReference type="Pfam" id="PF00534">
    <property type="entry name" value="Glycos_transf_1"/>
    <property type="match status" value="1"/>
</dbReference>
<dbReference type="PANTHER" id="PTHR45947:SF3">
    <property type="entry name" value="SULFOQUINOVOSYL TRANSFERASE SQD2"/>
    <property type="match status" value="1"/>
</dbReference>
<name>A0A1F5IR64_9BACT</name>
<feature type="domain" description="Glycosyltransferase subfamily 4-like N-terminal" evidence="2">
    <location>
        <begin position="24"/>
        <end position="199"/>
    </location>
</feature>
<dbReference type="GO" id="GO:0016757">
    <property type="term" value="F:glycosyltransferase activity"/>
    <property type="evidence" value="ECO:0007669"/>
    <property type="project" value="InterPro"/>
</dbReference>
<evidence type="ECO:0000259" key="1">
    <source>
        <dbReference type="Pfam" id="PF00534"/>
    </source>
</evidence>
<dbReference type="PANTHER" id="PTHR45947">
    <property type="entry name" value="SULFOQUINOVOSYL TRANSFERASE SQD2"/>
    <property type="match status" value="1"/>
</dbReference>
<dbReference type="InterPro" id="IPR028098">
    <property type="entry name" value="Glyco_trans_4-like_N"/>
</dbReference>
<dbReference type="EMBL" id="MFCR01000008">
    <property type="protein sequence ID" value="OGE18827.1"/>
    <property type="molecule type" value="Genomic_DNA"/>
</dbReference>
<accession>A0A1F5IR64</accession>
<sequence length="397" mass="44758">MAFKGLAVLSYHTCPLSDEKNAEIGGINTYVLELSKALSQKGYFIDIYTRSVDTNSPQVVKVNPNLRVIHLSAGPANSVSKENPIHYIQEFTGNIKQFIKEERLSYDLISAHYYLSGLIGLAIREKLRIPLFMTFHTLALMKNLVERDSDYQRIEAEFKLVKYSDKIIATSEADLEYIHTLYDCPLKKIFILTPGVDLAIFKPIEKKLAKKSINAGLNHKLILFVGRIVPLKGLDTLLYAIKILVKRNPKQTICLWIIGEKSSESKRLILLRDLLKIKTFVKFVGKIDNRNLPNYYNAAEVLVLPSQYESFGITALEAMACGVPVITTDVAGISKLLDKKHSQLLTSASNPIMLAKKINHLLTDNQEHTKMGREVAKKVQDLSWDNIAKEFVNLLSP</sequence>
<dbReference type="Pfam" id="PF13439">
    <property type="entry name" value="Glyco_transf_4"/>
    <property type="match status" value="1"/>
</dbReference>
<evidence type="ECO:0000313" key="3">
    <source>
        <dbReference type="EMBL" id="OGE18827.1"/>
    </source>
</evidence>
<dbReference type="SUPFAM" id="SSF53756">
    <property type="entry name" value="UDP-Glycosyltransferase/glycogen phosphorylase"/>
    <property type="match status" value="1"/>
</dbReference>
<evidence type="ECO:0000313" key="4">
    <source>
        <dbReference type="Proteomes" id="UP000176336"/>
    </source>
</evidence>
<comment type="caution">
    <text evidence="3">The sequence shown here is derived from an EMBL/GenBank/DDBJ whole genome shotgun (WGS) entry which is preliminary data.</text>
</comment>
<dbReference type="Proteomes" id="UP000176336">
    <property type="component" value="Unassembled WGS sequence"/>
</dbReference>
<feature type="domain" description="Glycosyl transferase family 1" evidence="1">
    <location>
        <begin position="209"/>
        <end position="375"/>
    </location>
</feature>
<dbReference type="InterPro" id="IPR050194">
    <property type="entry name" value="Glycosyltransferase_grp1"/>
</dbReference>
<dbReference type="InterPro" id="IPR001296">
    <property type="entry name" value="Glyco_trans_1"/>
</dbReference>
<proteinExistence type="predicted"/>
<dbReference type="AlphaFoldDB" id="A0A1F5IR64"/>
<protein>
    <recommendedName>
        <fullName evidence="5">Glycosyl transferase family 1</fullName>
    </recommendedName>
</protein>
<reference evidence="3 4" key="1">
    <citation type="journal article" date="2016" name="Nat. Commun.">
        <title>Thousands of microbial genomes shed light on interconnected biogeochemical processes in an aquifer system.</title>
        <authorList>
            <person name="Anantharaman K."/>
            <person name="Brown C.T."/>
            <person name="Hug L.A."/>
            <person name="Sharon I."/>
            <person name="Castelle C.J."/>
            <person name="Probst A.J."/>
            <person name="Thomas B.C."/>
            <person name="Singh A."/>
            <person name="Wilkins M.J."/>
            <person name="Karaoz U."/>
            <person name="Brodie E.L."/>
            <person name="Williams K.H."/>
            <person name="Hubbard S.S."/>
            <person name="Banfield J.F."/>
        </authorList>
    </citation>
    <scope>NUCLEOTIDE SEQUENCE [LARGE SCALE GENOMIC DNA]</scope>
</reference>